<dbReference type="InterPro" id="IPR038275">
    <property type="entry name" value="Nuf2_N_sf"/>
</dbReference>
<dbReference type="OrthoDB" id="8194677at2759"/>
<feature type="coiled-coil region" evidence="12">
    <location>
        <begin position="281"/>
        <end position="318"/>
    </location>
</feature>
<feature type="coiled-coil region" evidence="12">
    <location>
        <begin position="151"/>
        <end position="220"/>
    </location>
</feature>
<evidence type="ECO:0000256" key="11">
    <source>
        <dbReference type="ARBA" id="ARBA00023328"/>
    </source>
</evidence>
<keyword evidence="11" id="KW-0137">Centromere</keyword>
<dbReference type="eggNOG" id="KOG4438">
    <property type="taxonomic scope" value="Eukaryota"/>
</dbReference>
<dbReference type="PANTHER" id="PTHR21650">
    <property type="entry name" value="MEMBRALIN/KINETOCHORE PROTEIN NUF2"/>
    <property type="match status" value="1"/>
</dbReference>
<sequence length="466" mass="53604">MASSSAGAGANGGGANGGDNYSSFPAVKTEELVAVLNEMGLLIGAEDIVKPQGHVAHRVFVAFLECLSGTNQELMERTRQSTLAQTEYKEMYEDGLQFLMLFREVREMMAAATITDFHLQDMTRPNPKRFKRQMSALVNFYRFRSDRIAEFEELITNSEDLETRRNELEDDIDQNRSELDRIKRQREIDEPKVQALKATNAQVTEKLMQARRLQDRLINEIDVHKSDREQLVAKQQGLFEEKLRLTEKLTYLKARVVSSPKKMKSTVTELVEKVNQDTLSLSESEKKARDYEERLEVLNNLDADLEACLVAMEQVNAELLRTSGEERDFEDTAALCETRNHESEQLEHQLQQTTRKVTLAIEKIERSKKLLDGKMEIHAQKMEALSEELEKIKAVKQERLALADIRLNEGDQIEDKINELRLMYDDYCSRMHRQKESIEKAVTVYISTLTNTLDLDRFEDATSLQV</sequence>
<comment type="similarity">
    <text evidence="3">Belongs to the NUF2 family.</text>
</comment>
<evidence type="ECO:0000256" key="7">
    <source>
        <dbReference type="ARBA" id="ARBA00022838"/>
    </source>
</evidence>
<evidence type="ECO:0000256" key="4">
    <source>
        <dbReference type="ARBA" id="ARBA00022454"/>
    </source>
</evidence>
<evidence type="ECO:0000256" key="6">
    <source>
        <dbReference type="ARBA" id="ARBA00022776"/>
    </source>
</evidence>
<evidence type="ECO:0000256" key="12">
    <source>
        <dbReference type="SAM" id="Coils"/>
    </source>
</evidence>
<dbReference type="GO" id="GO:0044877">
    <property type="term" value="F:protein-containing complex binding"/>
    <property type="evidence" value="ECO:0007669"/>
    <property type="project" value="TreeGrafter"/>
</dbReference>
<evidence type="ECO:0000256" key="8">
    <source>
        <dbReference type="ARBA" id="ARBA00023054"/>
    </source>
</evidence>
<dbReference type="GO" id="GO:0045132">
    <property type="term" value="P:meiotic chromosome segregation"/>
    <property type="evidence" value="ECO:0007669"/>
    <property type="project" value="TreeGrafter"/>
</dbReference>
<keyword evidence="6" id="KW-0498">Mitosis</keyword>
<dbReference type="PANTHER" id="PTHR21650:SF2">
    <property type="entry name" value="KINETOCHORE PROTEIN NUF2"/>
    <property type="match status" value="1"/>
</dbReference>
<dbReference type="GeneID" id="19320088"/>
<evidence type="ECO:0000256" key="5">
    <source>
        <dbReference type="ARBA" id="ARBA00022618"/>
    </source>
</evidence>
<keyword evidence="5" id="KW-0132">Cell division</keyword>
<dbReference type="GO" id="GO:0005634">
    <property type="term" value="C:nucleus"/>
    <property type="evidence" value="ECO:0007669"/>
    <property type="project" value="UniProtKB-SubCell"/>
</dbReference>
<evidence type="ECO:0000259" key="13">
    <source>
        <dbReference type="Pfam" id="PF03800"/>
    </source>
</evidence>
<dbReference type="GO" id="GO:0031262">
    <property type="term" value="C:Ndc80 complex"/>
    <property type="evidence" value="ECO:0007669"/>
    <property type="project" value="InterPro"/>
</dbReference>
<accession>A0A061H3B7</accession>
<dbReference type="InterPro" id="IPR041112">
    <property type="entry name" value="Nuf2_DHR10-like"/>
</dbReference>
<evidence type="ECO:0000256" key="2">
    <source>
        <dbReference type="ARBA" id="ARBA00004629"/>
    </source>
</evidence>
<dbReference type="AlphaFoldDB" id="A0A061H3B7"/>
<dbReference type="InterPro" id="IPR005549">
    <property type="entry name" value="Kinetochore_Nuf2_N"/>
</dbReference>
<evidence type="ECO:0000256" key="9">
    <source>
        <dbReference type="ARBA" id="ARBA00023242"/>
    </source>
</evidence>
<dbReference type="HOGENOM" id="CLU_025461_1_1_1"/>
<dbReference type="Pfam" id="PF18595">
    <property type="entry name" value="Nuf2_DHR10-like"/>
    <property type="match status" value="1"/>
</dbReference>
<dbReference type="GO" id="GO:0051301">
    <property type="term" value="P:cell division"/>
    <property type="evidence" value="ECO:0007669"/>
    <property type="project" value="UniProtKB-KW"/>
</dbReference>
<organism evidence="15 16">
    <name type="scientific">Pseudozyma flocculosa PF-1</name>
    <dbReference type="NCBI Taxonomy" id="1277687"/>
    <lineage>
        <taxon>Eukaryota</taxon>
        <taxon>Fungi</taxon>
        <taxon>Dikarya</taxon>
        <taxon>Basidiomycota</taxon>
        <taxon>Ustilaginomycotina</taxon>
        <taxon>Ustilaginomycetes</taxon>
        <taxon>Ustilaginales</taxon>
        <taxon>Ustilaginaceae</taxon>
        <taxon>Pseudozyma</taxon>
    </lineage>
</organism>
<comment type="subcellular location">
    <subcellularLocation>
        <location evidence="2">Chromosome</location>
        <location evidence="2">Centromere</location>
        <location evidence="2">Kinetochore</location>
    </subcellularLocation>
    <subcellularLocation>
        <location evidence="1">Nucleus</location>
    </subcellularLocation>
</comment>
<reference evidence="15 16" key="1">
    <citation type="journal article" date="2013" name="Plant Cell">
        <title>The transition from a phytopathogenic smut ancestor to an anamorphic biocontrol agent deciphered by comparative whole-genome analysis.</title>
        <authorList>
            <person name="Lefebvre F."/>
            <person name="Joly D.L."/>
            <person name="Labbe C."/>
            <person name="Teichmann B."/>
            <person name="Linning R."/>
            <person name="Belzile F."/>
            <person name="Bakkeren G."/>
            <person name="Belanger R.R."/>
        </authorList>
    </citation>
    <scope>NUCLEOTIDE SEQUENCE [LARGE SCALE GENOMIC DNA]</scope>
    <source>
        <strain evidence="15 16">PF-1</strain>
    </source>
</reference>
<protein>
    <submittedName>
        <fullName evidence="15">Uncharacterized protein</fullName>
    </submittedName>
</protein>
<proteinExistence type="inferred from homology"/>
<evidence type="ECO:0000313" key="16">
    <source>
        <dbReference type="Proteomes" id="UP000053664"/>
    </source>
</evidence>
<dbReference type="RefSeq" id="XP_007881737.1">
    <property type="nucleotide sequence ID" value="XM_007883546.1"/>
</dbReference>
<dbReference type="Pfam" id="PF03800">
    <property type="entry name" value="Nuf2"/>
    <property type="match status" value="1"/>
</dbReference>
<dbReference type="Proteomes" id="UP000053664">
    <property type="component" value="Unassembled WGS sequence"/>
</dbReference>
<evidence type="ECO:0000313" key="15">
    <source>
        <dbReference type="EMBL" id="EPQ26360.1"/>
    </source>
</evidence>
<gene>
    <name evidence="15" type="ORF">PFL1_06008</name>
</gene>
<feature type="coiled-coil region" evidence="12">
    <location>
        <begin position="343"/>
        <end position="399"/>
    </location>
</feature>
<dbReference type="GO" id="GO:0051383">
    <property type="term" value="P:kinetochore organization"/>
    <property type="evidence" value="ECO:0007669"/>
    <property type="project" value="TreeGrafter"/>
</dbReference>
<evidence type="ECO:0000259" key="14">
    <source>
        <dbReference type="Pfam" id="PF18595"/>
    </source>
</evidence>
<dbReference type="GO" id="GO:0051315">
    <property type="term" value="P:attachment of mitotic spindle microtubules to kinetochore"/>
    <property type="evidence" value="ECO:0007669"/>
    <property type="project" value="TreeGrafter"/>
</dbReference>
<name>A0A061H3B7_9BASI</name>
<dbReference type="GO" id="GO:0007052">
    <property type="term" value="P:mitotic spindle organization"/>
    <property type="evidence" value="ECO:0007669"/>
    <property type="project" value="TreeGrafter"/>
</dbReference>
<evidence type="ECO:0000256" key="1">
    <source>
        <dbReference type="ARBA" id="ARBA00004123"/>
    </source>
</evidence>
<evidence type="ECO:0000256" key="3">
    <source>
        <dbReference type="ARBA" id="ARBA00005498"/>
    </source>
</evidence>
<feature type="domain" description="Kinetochore protein Nuf2 N-terminal" evidence="13">
    <location>
        <begin position="23"/>
        <end position="158"/>
    </location>
</feature>
<keyword evidence="8 12" id="KW-0175">Coiled coil</keyword>
<feature type="domain" description="Nuf2 DHR10-like" evidence="14">
    <location>
        <begin position="272"/>
        <end position="386"/>
    </location>
</feature>
<dbReference type="KEGG" id="pfp:PFL1_06008"/>
<keyword evidence="7" id="KW-0995">Kinetochore</keyword>
<evidence type="ECO:0000256" key="10">
    <source>
        <dbReference type="ARBA" id="ARBA00023306"/>
    </source>
</evidence>
<keyword evidence="4" id="KW-0158">Chromosome</keyword>
<dbReference type="Gene3D" id="1.10.418.60">
    <property type="entry name" value="Ncd80 complex, Nuf2 subunit"/>
    <property type="match status" value="1"/>
</dbReference>
<dbReference type="EMBL" id="KE361645">
    <property type="protein sequence ID" value="EPQ26360.1"/>
    <property type="molecule type" value="Genomic_DNA"/>
</dbReference>
<keyword evidence="9" id="KW-0539">Nucleus</keyword>
<keyword evidence="10" id="KW-0131">Cell cycle</keyword>